<dbReference type="Proteomes" id="UP000051749">
    <property type="component" value="Unassembled WGS sequence"/>
</dbReference>
<comment type="caution">
    <text evidence="3">The sequence shown here is derived from an EMBL/GenBank/DDBJ whole genome shotgun (WGS) entry which is preliminary data.</text>
</comment>
<accession>A0A0R2K3R8</accession>
<dbReference type="EMBL" id="JQBY01000051">
    <property type="protein sequence ID" value="KRN81015.1"/>
    <property type="molecule type" value="Genomic_DNA"/>
</dbReference>
<dbReference type="AlphaFoldDB" id="A0A0R2K3R8"/>
<sequence length="323" mass="37190">MRGAFDLANKKILQDKNSYGKPRPWRQKKLENLRYAEYLSILLYKKAHKVQGCADVLRFRKLPDGSTKLYQTWFCKSRLCPLCNWRRSLKNSSQLTKILAEAHRQHSTARFIFLTLTEENSVDGVDLKRRLKVLTHAFFKLVHYKKVSKNLLGFVRSTEITTNANGSYHQHLHVLLFVKSAYFKGTGNYLSQADWTNLWQKALKSSYKPIVNVEAVRVNKSKGKSSLLASAQETAKYQVKSADYMTDDDNRNQQVIDDLEQALAGTRQIGYGGLLKIIKKKLKLDDADNGDLINTDGKQLLEPTESELIVAKWDSQRKNYLIW</sequence>
<evidence type="ECO:0000313" key="4">
    <source>
        <dbReference type="Proteomes" id="UP000051749"/>
    </source>
</evidence>
<dbReference type="PATRIC" id="fig|319653.3.peg.1807"/>
<evidence type="ECO:0000256" key="1">
    <source>
        <dbReference type="ARBA" id="ARBA00008909"/>
    </source>
</evidence>
<dbReference type="InterPro" id="IPR000989">
    <property type="entry name" value="Rep"/>
</dbReference>
<dbReference type="GO" id="GO:0006260">
    <property type="term" value="P:DNA replication"/>
    <property type="evidence" value="ECO:0007669"/>
    <property type="project" value="UniProtKB-KW"/>
</dbReference>
<dbReference type="Pfam" id="PF01446">
    <property type="entry name" value="Rep_1"/>
    <property type="match status" value="1"/>
</dbReference>
<evidence type="ECO:0000256" key="2">
    <source>
        <dbReference type="ARBA" id="ARBA00022705"/>
    </source>
</evidence>
<gene>
    <name evidence="3" type="ORF">IV87_GL001776</name>
</gene>
<comment type="similarity">
    <text evidence="1">Belongs to the Gram-positive plasmids replication protein type 1 family.</text>
</comment>
<name>A0A0R2K3R8_9LACO</name>
<dbReference type="GO" id="GO:0003677">
    <property type="term" value="F:DNA binding"/>
    <property type="evidence" value="ECO:0007669"/>
    <property type="project" value="InterPro"/>
</dbReference>
<protein>
    <submittedName>
        <fullName evidence="3">Replication protein</fullName>
    </submittedName>
</protein>
<keyword evidence="2" id="KW-0235">DNA replication</keyword>
<reference evidence="3 4" key="1">
    <citation type="journal article" date="2015" name="Genome Announc.">
        <title>Expanding the biotechnology potential of lactobacilli through comparative genomics of 213 strains and associated genera.</title>
        <authorList>
            <person name="Sun Z."/>
            <person name="Harris H.M."/>
            <person name="McCann A."/>
            <person name="Guo C."/>
            <person name="Argimon S."/>
            <person name="Zhang W."/>
            <person name="Yang X."/>
            <person name="Jeffery I.B."/>
            <person name="Cooney J.C."/>
            <person name="Kagawa T.F."/>
            <person name="Liu W."/>
            <person name="Song Y."/>
            <person name="Salvetti E."/>
            <person name="Wrobel A."/>
            <person name="Rasinkangas P."/>
            <person name="Parkhill J."/>
            <person name="Rea M.C."/>
            <person name="O'Sullivan O."/>
            <person name="Ritari J."/>
            <person name="Douillard F.P."/>
            <person name="Paul Ross R."/>
            <person name="Yang R."/>
            <person name="Briner A.E."/>
            <person name="Felis G.E."/>
            <person name="de Vos W.M."/>
            <person name="Barrangou R."/>
            <person name="Klaenhammer T.R."/>
            <person name="Caufield P.W."/>
            <person name="Cui Y."/>
            <person name="Zhang H."/>
            <person name="O'Toole P.W."/>
        </authorList>
    </citation>
    <scope>NUCLEOTIDE SEQUENCE [LARGE SCALE GENOMIC DNA]</scope>
    <source>
        <strain evidence="3 4">DSM 22301</strain>
    </source>
</reference>
<organism evidence="3 4">
    <name type="scientific">Pediococcus ethanolidurans</name>
    <dbReference type="NCBI Taxonomy" id="319653"/>
    <lineage>
        <taxon>Bacteria</taxon>
        <taxon>Bacillati</taxon>
        <taxon>Bacillota</taxon>
        <taxon>Bacilli</taxon>
        <taxon>Lactobacillales</taxon>
        <taxon>Lactobacillaceae</taxon>
        <taxon>Pediococcus</taxon>
    </lineage>
</organism>
<evidence type="ECO:0000313" key="3">
    <source>
        <dbReference type="EMBL" id="KRN81015.1"/>
    </source>
</evidence>
<proteinExistence type="inferred from homology"/>